<dbReference type="RefSeq" id="WP_075063220.1">
    <property type="nucleotide sequence ID" value="NZ_LGCL01000026.1"/>
</dbReference>
<dbReference type="Proteomes" id="UP000050417">
    <property type="component" value="Unassembled WGS sequence"/>
</dbReference>
<proteinExistence type="inferred from homology"/>
<accession>A0A0P6X6T9</accession>
<dbReference type="FunFam" id="3.40.50.300:FF:000285">
    <property type="entry name" value="Sporulation initiation inhibitor Soj"/>
    <property type="match status" value="1"/>
</dbReference>
<evidence type="ECO:0000313" key="3">
    <source>
        <dbReference type="EMBL" id="KPL76036.1"/>
    </source>
</evidence>
<gene>
    <name evidence="3" type="ORF">ADN00_11815</name>
</gene>
<evidence type="ECO:0000313" key="4">
    <source>
        <dbReference type="Proteomes" id="UP000050417"/>
    </source>
</evidence>
<dbReference type="STRING" id="1134406.ADN00_11815"/>
<organism evidence="3 4">
    <name type="scientific">Ornatilinea apprima</name>
    <dbReference type="NCBI Taxonomy" id="1134406"/>
    <lineage>
        <taxon>Bacteria</taxon>
        <taxon>Bacillati</taxon>
        <taxon>Chloroflexota</taxon>
        <taxon>Anaerolineae</taxon>
        <taxon>Anaerolineales</taxon>
        <taxon>Anaerolineaceae</taxon>
        <taxon>Ornatilinea</taxon>
    </lineage>
</organism>
<dbReference type="PANTHER" id="PTHR13696:SF52">
    <property type="entry name" value="PARA FAMILY PROTEIN CT_582"/>
    <property type="match status" value="1"/>
</dbReference>
<name>A0A0P6X6T9_9CHLR</name>
<evidence type="ECO:0000256" key="1">
    <source>
        <dbReference type="ARBA" id="ARBA00006976"/>
    </source>
</evidence>
<dbReference type="PANTHER" id="PTHR13696">
    <property type="entry name" value="P-LOOP CONTAINING NUCLEOSIDE TRIPHOSPHATE HYDROLASE"/>
    <property type="match status" value="1"/>
</dbReference>
<dbReference type="OrthoDB" id="9815116at2"/>
<dbReference type="InterPro" id="IPR027417">
    <property type="entry name" value="P-loop_NTPase"/>
</dbReference>
<reference evidence="3 4" key="1">
    <citation type="submission" date="2015-07" db="EMBL/GenBank/DDBJ databases">
        <title>Genome sequence of Ornatilinea apprima DSM 23815.</title>
        <authorList>
            <person name="Hemp J."/>
            <person name="Ward L.M."/>
            <person name="Pace L.A."/>
            <person name="Fischer W.W."/>
        </authorList>
    </citation>
    <scope>NUCLEOTIDE SEQUENCE [LARGE SCALE GENOMIC DNA]</scope>
    <source>
        <strain evidence="3 4">P3M-1</strain>
    </source>
</reference>
<comment type="similarity">
    <text evidence="1">Belongs to the ParA family.</text>
</comment>
<dbReference type="EMBL" id="LGCL01000026">
    <property type="protein sequence ID" value="KPL76036.1"/>
    <property type="molecule type" value="Genomic_DNA"/>
</dbReference>
<protein>
    <submittedName>
        <fullName evidence="3">Sporulation initiation inhibitor Soj</fullName>
    </submittedName>
</protein>
<comment type="caution">
    <text evidence="3">The sequence shown here is derived from an EMBL/GenBank/DDBJ whole genome shotgun (WGS) entry which is preliminary data.</text>
</comment>
<evidence type="ECO:0000259" key="2">
    <source>
        <dbReference type="Pfam" id="PF13614"/>
    </source>
</evidence>
<dbReference type="Gene3D" id="3.40.50.300">
    <property type="entry name" value="P-loop containing nucleotide triphosphate hydrolases"/>
    <property type="match status" value="1"/>
</dbReference>
<keyword evidence="4" id="KW-1185">Reference proteome</keyword>
<sequence length="263" mass="28423">MAKIYTLVNQKGGVGKTTSAINLGAYLGYYGQKVLLIDLDPQSNATSSLGIDKNTVRTGTYEVLLGSAPISPHILHNPRLKISLLPSSPALAGAEVELADLDHQEKRLSTAIEPVLSRYDYILIDCPPSLSMLTINGLVAAKDGVLIPVQCEYLALEGLGMLTQTLDRVRSSFSMNLPVRGVLLTMFDGRTRLALDVVTEVKKYFPDQVFQTVIPRSIRVAEAPSYGQPLSTYAPESSAAKAYANLAREVLGQDGIMIPEGME</sequence>
<dbReference type="InterPro" id="IPR050678">
    <property type="entry name" value="DNA_Partitioning_ATPase"/>
</dbReference>
<dbReference type="CDD" id="cd02042">
    <property type="entry name" value="ParAB_family"/>
    <property type="match status" value="1"/>
</dbReference>
<dbReference type="InterPro" id="IPR025669">
    <property type="entry name" value="AAA_dom"/>
</dbReference>
<dbReference type="SUPFAM" id="SSF52540">
    <property type="entry name" value="P-loop containing nucleoside triphosphate hydrolases"/>
    <property type="match status" value="1"/>
</dbReference>
<dbReference type="Pfam" id="PF13614">
    <property type="entry name" value="AAA_31"/>
    <property type="match status" value="1"/>
</dbReference>
<feature type="domain" description="AAA" evidence="2">
    <location>
        <begin position="3"/>
        <end position="177"/>
    </location>
</feature>
<dbReference type="AlphaFoldDB" id="A0A0P6X6T9"/>